<evidence type="ECO:0000256" key="5">
    <source>
        <dbReference type="ARBA" id="ARBA00023180"/>
    </source>
</evidence>
<feature type="chain" id="PRO_5007524645" evidence="6">
    <location>
        <begin position="21"/>
        <end position="468"/>
    </location>
</feature>
<dbReference type="InterPro" id="IPR047115">
    <property type="entry name" value="ARSB"/>
</dbReference>
<dbReference type="PROSITE" id="PS00149">
    <property type="entry name" value="SULFATASE_2"/>
    <property type="match status" value="1"/>
</dbReference>
<dbReference type="AlphaFoldDB" id="A0A146G727"/>
<feature type="signal peptide" evidence="6">
    <location>
        <begin position="1"/>
        <end position="20"/>
    </location>
</feature>
<dbReference type="Gene3D" id="3.30.1120.10">
    <property type="match status" value="1"/>
</dbReference>
<dbReference type="RefSeq" id="WP_075078525.1">
    <property type="nucleotide sequence ID" value="NZ_BDCO01000002.1"/>
</dbReference>
<dbReference type="InterPro" id="IPR024607">
    <property type="entry name" value="Sulfatase_CS"/>
</dbReference>
<keyword evidence="4" id="KW-0106">Calcium</keyword>
<organism evidence="8 9">
    <name type="scientific">Terrimicrobium sacchariphilum</name>
    <dbReference type="NCBI Taxonomy" id="690879"/>
    <lineage>
        <taxon>Bacteria</taxon>
        <taxon>Pseudomonadati</taxon>
        <taxon>Verrucomicrobiota</taxon>
        <taxon>Terrimicrobiia</taxon>
        <taxon>Terrimicrobiales</taxon>
        <taxon>Terrimicrobiaceae</taxon>
        <taxon>Terrimicrobium</taxon>
    </lineage>
</organism>
<proteinExistence type="inferred from homology"/>
<keyword evidence="9" id="KW-1185">Reference proteome</keyword>
<dbReference type="STRING" id="690879.TSACC_21107"/>
<evidence type="ECO:0000256" key="3">
    <source>
        <dbReference type="ARBA" id="ARBA00022801"/>
    </source>
</evidence>
<sequence length="468" mass="51465">MRIFLSLTVWAFLSVISLRAEDKPNIIYIVADDIGWKDVGFQGAKDILTPNIDKLASQAAKLDQFYVQPMCTPTRAALMTGRYPMRYGLQTLVVPSKGSYGLAKDEYLLPQVLKDAGYDTAMVGKWHLGHADADYWPRQRGFDYFYGAVLGEIDYFTREAHGVLDWQRNNKAVKEKGYVTELLGDDAVKVIDDHNTKNPLFLYLAFTAPHAPYQAPQKYIDRFANIPNETRRVYAGMISCMDDQVGRVVAALKEKGMLENSIIVFHSDNGGTTNARLTGESKVKELPCDNSPLRGGKGGLYEGGTRVPAFIFWPGHIAAGELNGLYHITDMLPTLAAVSGGSTANCKPLDGSDVSASLTGKGPSPRSEIVYNIEPFRAAVREGDWKLVWRTVLPTQVELFNLKTDPNETTNVAAENPQVVQELQARIEKLSKEAAKPLFFGTALDAVMAGAFGPATIPVEDEAVPQQP</sequence>
<name>A0A146G727_TERSA</name>
<comment type="similarity">
    <text evidence="1">Belongs to the sulfatase family.</text>
</comment>
<evidence type="ECO:0000313" key="8">
    <source>
        <dbReference type="EMBL" id="GAT32707.1"/>
    </source>
</evidence>
<evidence type="ECO:0000259" key="7">
    <source>
        <dbReference type="Pfam" id="PF00884"/>
    </source>
</evidence>
<dbReference type="CDD" id="cd16029">
    <property type="entry name" value="4-S"/>
    <property type="match status" value="1"/>
</dbReference>
<evidence type="ECO:0000256" key="4">
    <source>
        <dbReference type="ARBA" id="ARBA00022837"/>
    </source>
</evidence>
<dbReference type="InterPro" id="IPR017850">
    <property type="entry name" value="Alkaline_phosphatase_core_sf"/>
</dbReference>
<dbReference type="Proteomes" id="UP000076023">
    <property type="component" value="Unassembled WGS sequence"/>
</dbReference>
<dbReference type="PANTHER" id="PTHR10342:SF274">
    <property type="entry name" value="ARYLSULFATASE B"/>
    <property type="match status" value="1"/>
</dbReference>
<dbReference type="PROSITE" id="PS00523">
    <property type="entry name" value="SULFATASE_1"/>
    <property type="match status" value="1"/>
</dbReference>
<dbReference type="GO" id="GO:0046872">
    <property type="term" value="F:metal ion binding"/>
    <property type="evidence" value="ECO:0007669"/>
    <property type="project" value="UniProtKB-KW"/>
</dbReference>
<dbReference type="FunCoup" id="A0A146G727">
    <property type="interactions" value="118"/>
</dbReference>
<reference evidence="9" key="1">
    <citation type="journal article" date="2017" name="Genome Announc.">
        <title>Draft Genome Sequence of Terrimicrobium sacchariphilum NM-5T, a Facultative Anaerobic Soil Bacterium of the Class Spartobacteria.</title>
        <authorList>
            <person name="Qiu Y.L."/>
            <person name="Tourlousse D.M."/>
            <person name="Matsuura N."/>
            <person name="Ohashi A."/>
            <person name="Sekiguchi Y."/>
        </authorList>
    </citation>
    <scope>NUCLEOTIDE SEQUENCE [LARGE SCALE GENOMIC DNA]</scope>
    <source>
        <strain evidence="9">NM-5</strain>
    </source>
</reference>
<dbReference type="Gene3D" id="3.40.720.10">
    <property type="entry name" value="Alkaline Phosphatase, subunit A"/>
    <property type="match status" value="1"/>
</dbReference>
<dbReference type="EMBL" id="BDCO01000002">
    <property type="protein sequence ID" value="GAT32707.1"/>
    <property type="molecule type" value="Genomic_DNA"/>
</dbReference>
<gene>
    <name evidence="8" type="ORF">TSACC_21107</name>
</gene>
<evidence type="ECO:0000256" key="6">
    <source>
        <dbReference type="SAM" id="SignalP"/>
    </source>
</evidence>
<comment type="caution">
    <text evidence="8">The sequence shown here is derived from an EMBL/GenBank/DDBJ whole genome shotgun (WGS) entry which is preliminary data.</text>
</comment>
<keyword evidence="5" id="KW-0325">Glycoprotein</keyword>
<dbReference type="InterPro" id="IPR000917">
    <property type="entry name" value="Sulfatase_N"/>
</dbReference>
<dbReference type="PANTHER" id="PTHR10342">
    <property type="entry name" value="ARYLSULFATASE"/>
    <property type="match status" value="1"/>
</dbReference>
<evidence type="ECO:0000256" key="2">
    <source>
        <dbReference type="ARBA" id="ARBA00022723"/>
    </source>
</evidence>
<dbReference type="InParanoid" id="A0A146G727"/>
<dbReference type="SUPFAM" id="SSF53649">
    <property type="entry name" value="Alkaline phosphatase-like"/>
    <property type="match status" value="1"/>
</dbReference>
<feature type="domain" description="Sulfatase N-terminal" evidence="7">
    <location>
        <begin position="24"/>
        <end position="339"/>
    </location>
</feature>
<evidence type="ECO:0000256" key="1">
    <source>
        <dbReference type="ARBA" id="ARBA00008779"/>
    </source>
</evidence>
<protein>
    <submittedName>
        <fullName evidence="8">Arylsulfatase A</fullName>
    </submittedName>
</protein>
<keyword evidence="6" id="KW-0732">Signal</keyword>
<evidence type="ECO:0000313" key="9">
    <source>
        <dbReference type="Proteomes" id="UP000076023"/>
    </source>
</evidence>
<keyword evidence="2" id="KW-0479">Metal-binding</keyword>
<dbReference type="Pfam" id="PF00884">
    <property type="entry name" value="Sulfatase"/>
    <property type="match status" value="1"/>
</dbReference>
<keyword evidence="3" id="KW-0378">Hydrolase</keyword>
<dbReference type="OrthoDB" id="5901192at2"/>
<dbReference type="GO" id="GO:0008484">
    <property type="term" value="F:sulfuric ester hydrolase activity"/>
    <property type="evidence" value="ECO:0007669"/>
    <property type="project" value="InterPro"/>
</dbReference>
<accession>A0A146G727</accession>